<dbReference type="AlphaFoldDB" id="A0A815JI02"/>
<dbReference type="SUPFAM" id="SSF55729">
    <property type="entry name" value="Acyl-CoA N-acyltransferases (Nat)"/>
    <property type="match status" value="1"/>
</dbReference>
<dbReference type="EMBL" id="CAJOBC010081931">
    <property type="protein sequence ID" value="CAF4277840.1"/>
    <property type="molecule type" value="Genomic_DNA"/>
</dbReference>
<dbReference type="Proteomes" id="UP000663829">
    <property type="component" value="Unassembled WGS sequence"/>
</dbReference>
<feature type="domain" description="N-acetyltransferase" evidence="1">
    <location>
        <begin position="40"/>
        <end position="189"/>
    </location>
</feature>
<keyword evidence="4" id="KW-1185">Reference proteome</keyword>
<reference evidence="2" key="1">
    <citation type="submission" date="2021-02" db="EMBL/GenBank/DDBJ databases">
        <authorList>
            <person name="Nowell W R."/>
        </authorList>
    </citation>
    <scope>NUCLEOTIDE SEQUENCE</scope>
</reference>
<organism evidence="2 4">
    <name type="scientific">Didymodactylos carnosus</name>
    <dbReference type="NCBI Taxonomy" id="1234261"/>
    <lineage>
        <taxon>Eukaryota</taxon>
        <taxon>Metazoa</taxon>
        <taxon>Spiralia</taxon>
        <taxon>Gnathifera</taxon>
        <taxon>Rotifera</taxon>
        <taxon>Eurotatoria</taxon>
        <taxon>Bdelloidea</taxon>
        <taxon>Philodinida</taxon>
        <taxon>Philodinidae</taxon>
        <taxon>Didymodactylos</taxon>
    </lineage>
</organism>
<protein>
    <recommendedName>
        <fullName evidence="1">N-acetyltransferase domain-containing protein</fullName>
    </recommendedName>
</protein>
<gene>
    <name evidence="2" type="ORF">GPM918_LOCUS32402</name>
    <name evidence="3" type="ORF">SRO942_LOCUS33073</name>
</gene>
<dbReference type="OrthoDB" id="9975416at2759"/>
<dbReference type="Proteomes" id="UP000681722">
    <property type="component" value="Unassembled WGS sequence"/>
</dbReference>
<proteinExistence type="predicted"/>
<dbReference type="InterPro" id="IPR016181">
    <property type="entry name" value="Acyl_CoA_acyltransferase"/>
</dbReference>
<dbReference type="InterPro" id="IPR000182">
    <property type="entry name" value="GNAT_dom"/>
</dbReference>
<name>A0A815JI02_9BILA</name>
<dbReference type="PROSITE" id="PS51186">
    <property type="entry name" value="GNAT"/>
    <property type="match status" value="1"/>
</dbReference>
<dbReference type="EMBL" id="CAJNOQ010016528">
    <property type="protein sequence ID" value="CAF1382618.1"/>
    <property type="molecule type" value="Genomic_DNA"/>
</dbReference>
<evidence type="ECO:0000313" key="4">
    <source>
        <dbReference type="Proteomes" id="UP000663829"/>
    </source>
</evidence>
<dbReference type="GO" id="GO:0016747">
    <property type="term" value="F:acyltransferase activity, transferring groups other than amino-acyl groups"/>
    <property type="evidence" value="ECO:0007669"/>
    <property type="project" value="InterPro"/>
</dbReference>
<evidence type="ECO:0000259" key="1">
    <source>
        <dbReference type="PROSITE" id="PS51186"/>
    </source>
</evidence>
<dbReference type="CDD" id="cd04301">
    <property type="entry name" value="NAT_SF"/>
    <property type="match status" value="1"/>
</dbReference>
<evidence type="ECO:0000313" key="3">
    <source>
        <dbReference type="EMBL" id="CAF4277840.1"/>
    </source>
</evidence>
<comment type="caution">
    <text evidence="2">The sequence shown here is derived from an EMBL/GenBank/DDBJ whole genome shotgun (WGS) entry which is preliminary data.</text>
</comment>
<dbReference type="Pfam" id="PF00583">
    <property type="entry name" value="Acetyltransf_1"/>
    <property type="match status" value="1"/>
</dbReference>
<dbReference type="Gene3D" id="3.40.630.30">
    <property type="match status" value="1"/>
</dbReference>
<sequence>MTATEIFIVQVDEGQLQEYATIPISFEVRSRFEMKIGDDNGLRGIELCEQPIATPYIKDYDLLGCSPLTWTEEFSLKDWGLFLAFSNEQPVGGAAIASKLPGEDGDMTVLWDMRVHPAYRRQKIGHKLWQHVLAWSKRPQNCCKYMKIETQNTNISACRFYAAQGAQLGDIRRFAYRHQASVEDEVQLNWYVGL</sequence>
<accession>A0A815JI02</accession>
<evidence type="ECO:0000313" key="2">
    <source>
        <dbReference type="EMBL" id="CAF1382618.1"/>
    </source>
</evidence>